<dbReference type="InterPro" id="IPR005578">
    <property type="entry name" value="Yif1_fam"/>
</dbReference>
<keyword evidence="9" id="KW-0333">Golgi apparatus</keyword>
<protein>
    <submittedName>
        <fullName evidence="12">Uncharacterized protein</fullName>
    </submittedName>
</protein>
<dbReference type="GO" id="GO:0005789">
    <property type="term" value="C:endoplasmic reticulum membrane"/>
    <property type="evidence" value="ECO:0007669"/>
    <property type="project" value="UniProtKB-SubCell"/>
</dbReference>
<keyword evidence="5 11" id="KW-0812">Transmembrane</keyword>
<evidence type="ECO:0000313" key="12">
    <source>
        <dbReference type="EMBL" id="KAK9200924.1"/>
    </source>
</evidence>
<evidence type="ECO:0000256" key="7">
    <source>
        <dbReference type="ARBA" id="ARBA00022927"/>
    </source>
</evidence>
<dbReference type="EMBL" id="JBCGBO010000005">
    <property type="protein sequence ID" value="KAK9200924.1"/>
    <property type="molecule type" value="Genomic_DNA"/>
</dbReference>
<dbReference type="AlphaFoldDB" id="A0AAP0MAA8"/>
<comment type="similarity">
    <text evidence="3">Belongs to the YIF1 family.</text>
</comment>
<evidence type="ECO:0000256" key="1">
    <source>
        <dbReference type="ARBA" id="ARBA00004477"/>
    </source>
</evidence>
<accession>A0AAP0MAA8</accession>
<feature type="transmembrane region" description="Helical" evidence="11">
    <location>
        <begin position="15"/>
        <end position="31"/>
    </location>
</feature>
<keyword evidence="13" id="KW-1185">Reference proteome</keyword>
<dbReference type="GO" id="GO:0006888">
    <property type="term" value="P:endoplasmic reticulum to Golgi vesicle-mediated transport"/>
    <property type="evidence" value="ECO:0007669"/>
    <property type="project" value="InterPro"/>
</dbReference>
<feature type="transmembrane region" description="Helical" evidence="11">
    <location>
        <begin position="201"/>
        <end position="221"/>
    </location>
</feature>
<dbReference type="GO" id="GO:0000139">
    <property type="term" value="C:Golgi membrane"/>
    <property type="evidence" value="ECO:0007669"/>
    <property type="project" value="UniProtKB-SubCell"/>
</dbReference>
<feature type="transmembrane region" description="Helical" evidence="11">
    <location>
        <begin position="233"/>
        <end position="255"/>
    </location>
</feature>
<evidence type="ECO:0000256" key="5">
    <source>
        <dbReference type="ARBA" id="ARBA00022692"/>
    </source>
</evidence>
<keyword evidence="6" id="KW-0256">Endoplasmic reticulum</keyword>
<comment type="subcellular location">
    <subcellularLocation>
        <location evidence="1">Endoplasmic reticulum membrane</location>
        <topology evidence="1">Multi-pass membrane protein</topology>
    </subcellularLocation>
    <subcellularLocation>
        <location evidence="2">Golgi apparatus membrane</location>
        <topology evidence="2">Multi-pass membrane protein</topology>
    </subcellularLocation>
</comment>
<name>A0AAP0MAA8_9ROSI</name>
<keyword evidence="4" id="KW-0813">Transport</keyword>
<evidence type="ECO:0000256" key="2">
    <source>
        <dbReference type="ARBA" id="ARBA00004653"/>
    </source>
</evidence>
<evidence type="ECO:0000256" key="3">
    <source>
        <dbReference type="ARBA" id="ARBA00009727"/>
    </source>
</evidence>
<dbReference type="GO" id="GO:0005793">
    <property type="term" value="C:endoplasmic reticulum-Golgi intermediate compartment"/>
    <property type="evidence" value="ECO:0007669"/>
    <property type="project" value="TreeGrafter"/>
</dbReference>
<organism evidence="12 13">
    <name type="scientific">Citrus x changshan-huyou</name>
    <dbReference type="NCBI Taxonomy" id="2935761"/>
    <lineage>
        <taxon>Eukaryota</taxon>
        <taxon>Viridiplantae</taxon>
        <taxon>Streptophyta</taxon>
        <taxon>Embryophyta</taxon>
        <taxon>Tracheophyta</taxon>
        <taxon>Spermatophyta</taxon>
        <taxon>Magnoliopsida</taxon>
        <taxon>eudicotyledons</taxon>
        <taxon>Gunneridae</taxon>
        <taxon>Pentapetalae</taxon>
        <taxon>rosids</taxon>
        <taxon>malvids</taxon>
        <taxon>Sapindales</taxon>
        <taxon>Rutaceae</taxon>
        <taxon>Aurantioideae</taxon>
        <taxon>Citrus</taxon>
    </lineage>
</organism>
<evidence type="ECO:0000256" key="6">
    <source>
        <dbReference type="ARBA" id="ARBA00022824"/>
    </source>
</evidence>
<dbReference type="PANTHER" id="PTHR14083">
    <property type="entry name" value="YIP1 INTERACTING FACTOR HOMOLOG YIF1 PROTEIN"/>
    <property type="match status" value="1"/>
</dbReference>
<dbReference type="GO" id="GO:0030134">
    <property type="term" value="C:COPII-coated ER to Golgi transport vesicle"/>
    <property type="evidence" value="ECO:0007669"/>
    <property type="project" value="TreeGrafter"/>
</dbReference>
<evidence type="ECO:0000256" key="4">
    <source>
        <dbReference type="ARBA" id="ARBA00022448"/>
    </source>
</evidence>
<evidence type="ECO:0000256" key="8">
    <source>
        <dbReference type="ARBA" id="ARBA00022989"/>
    </source>
</evidence>
<reference evidence="12 13" key="1">
    <citation type="submission" date="2024-05" db="EMBL/GenBank/DDBJ databases">
        <title>Haplotype-resolved chromosome-level genome assembly of Huyou (Citrus changshanensis).</title>
        <authorList>
            <person name="Miao C."/>
            <person name="Chen W."/>
            <person name="Wu Y."/>
            <person name="Wang L."/>
            <person name="Zhao S."/>
            <person name="Grierson D."/>
            <person name="Xu C."/>
            <person name="Chen K."/>
        </authorList>
    </citation>
    <scope>NUCLEOTIDE SEQUENCE [LARGE SCALE GENOMIC DNA]</scope>
    <source>
        <strain evidence="12">01-14</strain>
        <tissue evidence="12">Leaf</tissue>
    </source>
</reference>
<feature type="transmembrane region" description="Helical" evidence="11">
    <location>
        <begin position="288"/>
        <end position="306"/>
    </location>
</feature>
<feature type="transmembrane region" description="Helical" evidence="11">
    <location>
        <begin position="327"/>
        <end position="351"/>
    </location>
</feature>
<dbReference type="Pfam" id="PF03878">
    <property type="entry name" value="YIF1"/>
    <property type="match status" value="1"/>
</dbReference>
<gene>
    <name evidence="12" type="ORF">WN944_016123</name>
</gene>
<dbReference type="PANTHER" id="PTHR14083:SF0">
    <property type="entry name" value="YIP1D-INTERACTING FACTOR 1, ISOFORM C"/>
    <property type="match status" value="1"/>
</dbReference>
<keyword evidence="7" id="KW-0653">Protein transport</keyword>
<evidence type="ECO:0000313" key="13">
    <source>
        <dbReference type="Proteomes" id="UP001428341"/>
    </source>
</evidence>
<comment type="caution">
    <text evidence="12">The sequence shown here is derived from an EMBL/GenBank/DDBJ whole genome shotgun (WGS) entry which is preliminary data.</text>
</comment>
<proteinExistence type="inferred from homology"/>
<evidence type="ECO:0000256" key="11">
    <source>
        <dbReference type="SAM" id="Phobius"/>
    </source>
</evidence>
<dbReference type="Proteomes" id="UP001428341">
    <property type="component" value="Unassembled WGS sequence"/>
</dbReference>
<keyword evidence="8 11" id="KW-1133">Transmembrane helix</keyword>
<sequence>MCGCTRDARDTHSSLFNFLILYFFFSVLSLYRRYISFQFSEFTHPSGRAPIKRRRKTHQSPIFCGQTIRSCSDESSIEESEMYSNMGTQPGPGMPRPAADAQPNPFGNAFYGAGSGLIRGGLGAYGEKILGSSSEYVQSNISRYFSDPQYYFQVNDQYVRNKLKVVLFPFLHRGHWTRITEPVGGRLSYKPPIYDINAPDLYIPFMAFGTYVVLAGFTLGLQGKFTPEALNWLFIKGLFGWFMQFMLLKVTLLSLGSGEAPLLDVVAYAGYTFTGLCLAVLGRIVFSYSYYFLILWMCMCMGVFLVKTMKRVLFAEMRTHDSSRHHYLLIFIAFAQLPLFLWLGNITVNWLF</sequence>
<evidence type="ECO:0000256" key="9">
    <source>
        <dbReference type="ARBA" id="ARBA00023034"/>
    </source>
</evidence>
<evidence type="ECO:0000256" key="10">
    <source>
        <dbReference type="ARBA" id="ARBA00023136"/>
    </source>
</evidence>
<dbReference type="GO" id="GO:0015031">
    <property type="term" value="P:protein transport"/>
    <property type="evidence" value="ECO:0007669"/>
    <property type="project" value="UniProtKB-KW"/>
</dbReference>
<keyword evidence="10 11" id="KW-0472">Membrane</keyword>